<evidence type="ECO:0000313" key="12">
    <source>
        <dbReference type="EMBL" id="CAA7049594.1"/>
    </source>
</evidence>
<feature type="compositionally biased region" description="Low complexity" evidence="11">
    <location>
        <begin position="7"/>
        <end position="18"/>
    </location>
</feature>
<evidence type="ECO:0000256" key="7">
    <source>
        <dbReference type="ARBA" id="ARBA00023187"/>
    </source>
</evidence>
<evidence type="ECO:0000256" key="4">
    <source>
        <dbReference type="ARBA" id="ARBA00022490"/>
    </source>
</evidence>
<feature type="region of interest" description="Disordered" evidence="11">
    <location>
        <begin position="1"/>
        <end position="77"/>
    </location>
</feature>
<keyword evidence="6" id="KW-0747">Spliceosome</keyword>
<dbReference type="GO" id="GO:0005737">
    <property type="term" value="C:cytoplasm"/>
    <property type="evidence" value="ECO:0007669"/>
    <property type="project" value="UniProtKB-SubCell"/>
</dbReference>
<dbReference type="Proteomes" id="UP000467841">
    <property type="component" value="Unassembled WGS sequence"/>
</dbReference>
<keyword evidence="5" id="KW-0507">mRNA processing</keyword>
<proteinExistence type="inferred from homology"/>
<evidence type="ECO:0000256" key="1">
    <source>
        <dbReference type="ARBA" id="ARBA00004123"/>
    </source>
</evidence>
<keyword evidence="4" id="KW-0963">Cytoplasm</keyword>
<evidence type="ECO:0000256" key="5">
    <source>
        <dbReference type="ARBA" id="ARBA00022664"/>
    </source>
</evidence>
<dbReference type="PANTHER" id="PTHR13445">
    <property type="entry name" value="TUMOR SUPPRESSING SUBTRANSFERABLE CANDIDATE 4 TSSC4"/>
    <property type="match status" value="1"/>
</dbReference>
<comment type="caution">
    <text evidence="12">The sequence shown here is derived from an EMBL/GenBank/DDBJ whole genome shotgun (WGS) entry which is preliminary data.</text>
</comment>
<keyword evidence="7" id="KW-0508">mRNA splicing</keyword>
<evidence type="ECO:0000313" key="13">
    <source>
        <dbReference type="Proteomes" id="UP000467841"/>
    </source>
</evidence>
<keyword evidence="8" id="KW-0539">Nucleus</keyword>
<evidence type="ECO:0000256" key="2">
    <source>
        <dbReference type="ARBA" id="ARBA00004496"/>
    </source>
</evidence>
<reference evidence="12" key="1">
    <citation type="submission" date="2020-01" db="EMBL/GenBank/DDBJ databases">
        <authorList>
            <person name="Mishra B."/>
        </authorList>
    </citation>
    <scope>NUCLEOTIDE SEQUENCE [LARGE SCALE GENOMIC DNA]</scope>
</reference>
<name>A0A6D2JZH5_9BRAS</name>
<evidence type="ECO:0000256" key="3">
    <source>
        <dbReference type="ARBA" id="ARBA00010362"/>
    </source>
</evidence>
<dbReference type="EMBL" id="CACVBM020001418">
    <property type="protein sequence ID" value="CAA7049594.1"/>
    <property type="molecule type" value="Genomic_DNA"/>
</dbReference>
<comment type="similarity">
    <text evidence="3">Belongs to the TSSC4 family.</text>
</comment>
<protein>
    <recommendedName>
        <fullName evidence="9">U5 small nuclear ribonucleoprotein TSSC4</fullName>
    </recommendedName>
</protein>
<sequence length="262" mass="30432">MDKIFGALSSSSTASTSLPPTPSSLMYLSDDEVSNRNEHSREKKGWGPSPSQFDWRRRRLPDDSSDDEDEAPSSSVSRKLKLKDLRKLKLKYLRKLKDFIRENCLEIKTSIGMDYTVDIVEEEDENDMIALGQLYSYTDDVSDDDDDDSETESYEWEEELEPTLKRKGNNLDDDSSNLHKRVRFSYDVRDDKGSVYLSAIPDYMRNPSKYTRYTFDEESNRRAYMEFLNLLRCKDEAMAVDDETLVEFPRSVAFAPKRKPTP</sequence>
<dbReference type="GO" id="GO:0005681">
    <property type="term" value="C:spliceosomal complex"/>
    <property type="evidence" value="ECO:0007669"/>
    <property type="project" value="UniProtKB-KW"/>
</dbReference>
<dbReference type="GO" id="GO:0006397">
    <property type="term" value="P:mRNA processing"/>
    <property type="evidence" value="ECO:0007669"/>
    <property type="project" value="UniProtKB-KW"/>
</dbReference>
<dbReference type="OrthoDB" id="1906282at2759"/>
<gene>
    <name evidence="12" type="ORF">MERR_LOCUS36829</name>
</gene>
<keyword evidence="13" id="KW-1185">Reference proteome</keyword>
<dbReference type="GO" id="GO:0008380">
    <property type="term" value="P:RNA splicing"/>
    <property type="evidence" value="ECO:0007669"/>
    <property type="project" value="UniProtKB-KW"/>
</dbReference>
<evidence type="ECO:0000256" key="9">
    <source>
        <dbReference type="ARBA" id="ARBA00035304"/>
    </source>
</evidence>
<organism evidence="12 13">
    <name type="scientific">Microthlaspi erraticum</name>
    <dbReference type="NCBI Taxonomy" id="1685480"/>
    <lineage>
        <taxon>Eukaryota</taxon>
        <taxon>Viridiplantae</taxon>
        <taxon>Streptophyta</taxon>
        <taxon>Embryophyta</taxon>
        <taxon>Tracheophyta</taxon>
        <taxon>Spermatophyta</taxon>
        <taxon>Magnoliopsida</taxon>
        <taxon>eudicotyledons</taxon>
        <taxon>Gunneridae</taxon>
        <taxon>Pentapetalae</taxon>
        <taxon>rosids</taxon>
        <taxon>malvids</taxon>
        <taxon>Brassicales</taxon>
        <taxon>Brassicaceae</taxon>
        <taxon>Coluteocarpeae</taxon>
        <taxon>Microthlaspi</taxon>
    </lineage>
</organism>
<feature type="compositionally biased region" description="Basic and acidic residues" evidence="11">
    <location>
        <begin position="33"/>
        <end position="45"/>
    </location>
</feature>
<comment type="function">
    <text evidence="10">Protein associated with the U5 snRNP, during its maturation and its post-splicing recycling and which is required for spliceosomal tri-snRNP complex assembly in the nucleus. Has a molecular sequestering activity and transiently hinders SNRNP200 binding sites for constitutive splicing factors that intervene later during the assembly of the spliceosome and splicing. Together with its molecular sequestering activity, may also function as a molecular adapter and placeholder, coordinating the assembly of the U5 snRNP and its association with the U4/U6 di-snRNP.</text>
</comment>
<comment type="subcellular location">
    <subcellularLocation>
        <location evidence="2">Cytoplasm</location>
    </subcellularLocation>
    <subcellularLocation>
        <location evidence="1">Nucleus</location>
    </subcellularLocation>
</comment>
<evidence type="ECO:0000256" key="10">
    <source>
        <dbReference type="ARBA" id="ARBA00045970"/>
    </source>
</evidence>
<dbReference type="PANTHER" id="PTHR13445:SF3">
    <property type="entry name" value="U5 SMALL NUCLEAR RIBONUCLEOPROTEIN TSSC4"/>
    <property type="match status" value="1"/>
</dbReference>
<evidence type="ECO:0000256" key="8">
    <source>
        <dbReference type="ARBA" id="ARBA00023242"/>
    </source>
</evidence>
<feature type="compositionally biased region" description="Acidic residues" evidence="11">
    <location>
        <begin position="140"/>
        <end position="161"/>
    </location>
</feature>
<evidence type="ECO:0000256" key="6">
    <source>
        <dbReference type="ARBA" id="ARBA00022728"/>
    </source>
</evidence>
<accession>A0A6D2JZH5</accession>
<feature type="region of interest" description="Disordered" evidence="11">
    <location>
        <begin position="138"/>
        <end position="172"/>
    </location>
</feature>
<evidence type="ECO:0000256" key="11">
    <source>
        <dbReference type="SAM" id="MobiDB-lite"/>
    </source>
</evidence>
<dbReference type="AlphaFoldDB" id="A0A6D2JZH5"/>
<dbReference type="InterPro" id="IPR029338">
    <property type="entry name" value="TSSC4"/>
</dbReference>